<feature type="binding site" evidence="1">
    <location>
        <position position="121"/>
    </location>
    <ligand>
        <name>substrate</name>
    </ligand>
</feature>
<feature type="binding site" evidence="1">
    <location>
        <begin position="99"/>
        <end position="102"/>
    </location>
    <ligand>
        <name>substrate</name>
    </ligand>
</feature>
<sequence length="236" mass="24659">MTQSNVYLRVNRVAAELCAKAREVTVADLHESTAHLGFTGLMSARMRRISPGAKIAGPAVTALCQPGDNLMMHRALRLAQPGDVLVVHSLGETSAAQWGDVATTYAVEKGLAGVVVHGCVRDVDQVLAMGFAVWATHVWPVHADKGKGGGVNIPIPCADVLVRPGDLIVADGDGVIAIPRAEAARVVDAAQAKMKKEAEFAAAIRGGAAVWELSGADKAYTQLGIVEHEAAFDDPA</sequence>
<comment type="caution">
    <text evidence="2">The sequence shown here is derived from an EMBL/GenBank/DDBJ whole genome shotgun (WGS) entry which is preliminary data.</text>
</comment>
<keyword evidence="1" id="KW-0460">Magnesium</keyword>
<evidence type="ECO:0000256" key="1">
    <source>
        <dbReference type="PIRSR" id="PIRSR605493-1"/>
    </source>
</evidence>
<evidence type="ECO:0000313" key="3">
    <source>
        <dbReference type="Proteomes" id="UP000252884"/>
    </source>
</evidence>
<dbReference type="SUPFAM" id="SSF89562">
    <property type="entry name" value="RraA-like"/>
    <property type="match status" value="1"/>
</dbReference>
<gene>
    <name evidence="2" type="ORF">DES41_11496</name>
</gene>
<dbReference type="CDD" id="cd16841">
    <property type="entry name" value="RraA_family"/>
    <property type="match status" value="1"/>
</dbReference>
<dbReference type="GO" id="GO:0046872">
    <property type="term" value="F:metal ion binding"/>
    <property type="evidence" value="ECO:0007669"/>
    <property type="project" value="UniProtKB-KW"/>
</dbReference>
<dbReference type="AlphaFoldDB" id="A0A368XFJ6"/>
<dbReference type="PANTHER" id="PTHR33254">
    <property type="entry name" value="4-HYDROXY-4-METHYL-2-OXOGLUTARATE ALDOLASE 3-RELATED"/>
    <property type="match status" value="1"/>
</dbReference>
<dbReference type="InterPro" id="IPR036704">
    <property type="entry name" value="RraA/RraA-like_sf"/>
</dbReference>
<name>A0A368XFJ6_9BURK</name>
<dbReference type="Gene3D" id="3.50.30.40">
    <property type="entry name" value="Ribonuclease E inhibitor RraA/RraA-like"/>
    <property type="match status" value="1"/>
</dbReference>
<dbReference type="EMBL" id="QPJK01000014">
    <property type="protein sequence ID" value="RCW64784.1"/>
    <property type="molecule type" value="Genomic_DNA"/>
</dbReference>
<protein>
    <submittedName>
        <fullName evidence="2">4-hydroxy-4-methyl-2-oxoglutarate aldolase</fullName>
    </submittedName>
</protein>
<evidence type="ECO:0000313" key="2">
    <source>
        <dbReference type="EMBL" id="RCW64784.1"/>
    </source>
</evidence>
<reference evidence="2 3" key="1">
    <citation type="submission" date="2018-07" db="EMBL/GenBank/DDBJ databases">
        <title>Genomic Encyclopedia of Type Strains, Phase IV (KMG-IV): sequencing the most valuable type-strain genomes for metagenomic binning, comparative biology and taxonomic classification.</title>
        <authorList>
            <person name="Goeker M."/>
        </authorList>
    </citation>
    <scope>NUCLEOTIDE SEQUENCE [LARGE SCALE GENOMIC DNA]</scope>
    <source>
        <strain evidence="2 3">DSM 21634</strain>
    </source>
</reference>
<dbReference type="InterPro" id="IPR005493">
    <property type="entry name" value="RraA/RraA-like"/>
</dbReference>
<dbReference type="PANTHER" id="PTHR33254:SF16">
    <property type="entry name" value="BLR3842 PROTEIN"/>
    <property type="match status" value="1"/>
</dbReference>
<comment type="cofactor">
    <cofactor evidence="1">
        <name>Mg(2+)</name>
        <dbReference type="ChEBI" id="CHEBI:18420"/>
    </cofactor>
</comment>
<accession>A0A368XFJ6</accession>
<dbReference type="Proteomes" id="UP000252884">
    <property type="component" value="Unassembled WGS sequence"/>
</dbReference>
<keyword evidence="1" id="KW-0479">Metal-binding</keyword>
<feature type="binding site" evidence="1">
    <location>
        <position position="122"/>
    </location>
    <ligand>
        <name>Mg(2+)</name>
        <dbReference type="ChEBI" id="CHEBI:18420"/>
    </ligand>
</feature>
<keyword evidence="3" id="KW-1185">Reference proteome</keyword>
<dbReference type="RefSeq" id="WP_170168387.1">
    <property type="nucleotide sequence ID" value="NZ_QPJK01000014.1"/>
</dbReference>
<dbReference type="Pfam" id="PF03737">
    <property type="entry name" value="RraA-like"/>
    <property type="match status" value="1"/>
</dbReference>
<organism evidence="2 3">
    <name type="scientific">Pseudorhodoferax soli</name>
    <dbReference type="NCBI Taxonomy" id="545864"/>
    <lineage>
        <taxon>Bacteria</taxon>
        <taxon>Pseudomonadati</taxon>
        <taxon>Pseudomonadota</taxon>
        <taxon>Betaproteobacteria</taxon>
        <taxon>Burkholderiales</taxon>
        <taxon>Comamonadaceae</taxon>
    </lineage>
</organism>
<proteinExistence type="predicted"/>